<evidence type="ECO:0000256" key="2">
    <source>
        <dbReference type="ARBA" id="ARBA00022679"/>
    </source>
</evidence>
<dbReference type="PRINTS" id="PR00143">
    <property type="entry name" value="CITRTSNTHASE"/>
</dbReference>
<dbReference type="Proteomes" id="UP000799539">
    <property type="component" value="Unassembled WGS sequence"/>
</dbReference>
<evidence type="ECO:0000256" key="1">
    <source>
        <dbReference type="ARBA" id="ARBA00010566"/>
    </source>
</evidence>
<name>A0A6A6FQJ7_9PEZI</name>
<keyword evidence="5" id="KW-1185">Reference proteome</keyword>
<dbReference type="Pfam" id="PF00285">
    <property type="entry name" value="Citrate_synt"/>
    <property type="match status" value="1"/>
</dbReference>
<sequence length="442" mass="48941">GFLHVQDSRTDKLYDIPISRNAVLATDLKQIKAIPSMSSEDKAHKVSGGLRVHDPGLQNTTVVETSTSFADSDRGILLLRGYALEQLWDAQYEDMLHLMVWGKYPTASQSESLRLALATLMREVPQGVFDVIQRFPRDGPLLPMVLAGLSVYLAVDETSIPAYNGGNIYHNNPQRVDKAILTTVAAYAVAIGVATSHRKGIAFTPPSIESNYWGNLFLMMGLADPATGKLDAIKFSCFRRFAALNSDHGMALSSYTMLTATSGLADPISGVIASLAASYGPLHYGAPECAYRSLKQLSGPQDVPNFLDEVKKGHRRLFGYGHRTYKTVDPRLPPIKEMLRELSMETDPMFQIAKEIDRISSEDEYFVKRGLHANADFYGVFVFTGCGFAPEEIPIVMLAQRLVGVMAHWREAQMRSIKLFRPTHIYTGDTEPIQNFSVTSKL</sequence>
<gene>
    <name evidence="4" type="ORF">CERZMDRAFT_34664</name>
</gene>
<dbReference type="GO" id="GO:0005975">
    <property type="term" value="P:carbohydrate metabolic process"/>
    <property type="evidence" value="ECO:0007669"/>
    <property type="project" value="TreeGrafter"/>
</dbReference>
<dbReference type="Gene3D" id="1.10.230.10">
    <property type="entry name" value="Cytochrome P450-Terp, domain 2"/>
    <property type="match status" value="1"/>
</dbReference>
<dbReference type="SUPFAM" id="SSF48256">
    <property type="entry name" value="Citrate synthase"/>
    <property type="match status" value="1"/>
</dbReference>
<keyword evidence="2 3" id="KW-0808">Transferase</keyword>
<dbReference type="GO" id="GO:0005759">
    <property type="term" value="C:mitochondrial matrix"/>
    <property type="evidence" value="ECO:0007669"/>
    <property type="project" value="TreeGrafter"/>
</dbReference>
<reference evidence="4" key="1">
    <citation type="journal article" date="2020" name="Stud. Mycol.">
        <title>101 Dothideomycetes genomes: a test case for predicting lifestyles and emergence of pathogens.</title>
        <authorList>
            <person name="Haridas S."/>
            <person name="Albert R."/>
            <person name="Binder M."/>
            <person name="Bloem J."/>
            <person name="Labutti K."/>
            <person name="Salamov A."/>
            <person name="Andreopoulos B."/>
            <person name="Baker S."/>
            <person name="Barry K."/>
            <person name="Bills G."/>
            <person name="Bluhm B."/>
            <person name="Cannon C."/>
            <person name="Castanera R."/>
            <person name="Culley D."/>
            <person name="Daum C."/>
            <person name="Ezra D."/>
            <person name="Gonzalez J."/>
            <person name="Henrissat B."/>
            <person name="Kuo A."/>
            <person name="Liang C."/>
            <person name="Lipzen A."/>
            <person name="Lutzoni F."/>
            <person name="Magnuson J."/>
            <person name="Mondo S."/>
            <person name="Nolan M."/>
            <person name="Ohm R."/>
            <person name="Pangilinan J."/>
            <person name="Park H.-J."/>
            <person name="Ramirez L."/>
            <person name="Alfaro M."/>
            <person name="Sun H."/>
            <person name="Tritt A."/>
            <person name="Yoshinaga Y."/>
            <person name="Zwiers L.-H."/>
            <person name="Turgeon B."/>
            <person name="Goodwin S."/>
            <person name="Spatafora J."/>
            <person name="Crous P."/>
            <person name="Grigoriev I."/>
        </authorList>
    </citation>
    <scope>NUCLEOTIDE SEQUENCE</scope>
    <source>
        <strain evidence="4">SCOH1-5</strain>
    </source>
</reference>
<proteinExistence type="inferred from homology"/>
<dbReference type="Gene3D" id="1.10.580.10">
    <property type="entry name" value="Citrate Synthase, domain 1"/>
    <property type="match status" value="1"/>
</dbReference>
<feature type="non-terminal residue" evidence="4">
    <location>
        <position position="1"/>
    </location>
</feature>
<accession>A0A6A6FQJ7</accession>
<organism evidence="4 5">
    <name type="scientific">Cercospora zeae-maydis SCOH1-5</name>
    <dbReference type="NCBI Taxonomy" id="717836"/>
    <lineage>
        <taxon>Eukaryota</taxon>
        <taxon>Fungi</taxon>
        <taxon>Dikarya</taxon>
        <taxon>Ascomycota</taxon>
        <taxon>Pezizomycotina</taxon>
        <taxon>Dothideomycetes</taxon>
        <taxon>Dothideomycetidae</taxon>
        <taxon>Mycosphaerellales</taxon>
        <taxon>Mycosphaerellaceae</taxon>
        <taxon>Cercospora</taxon>
    </lineage>
</organism>
<dbReference type="InterPro" id="IPR036969">
    <property type="entry name" value="Citrate_synthase_sf"/>
</dbReference>
<evidence type="ECO:0000313" key="5">
    <source>
        <dbReference type="Proteomes" id="UP000799539"/>
    </source>
</evidence>
<dbReference type="PANTHER" id="PTHR11739">
    <property type="entry name" value="CITRATE SYNTHASE"/>
    <property type="match status" value="1"/>
</dbReference>
<dbReference type="AlphaFoldDB" id="A0A6A6FQJ7"/>
<protein>
    <recommendedName>
        <fullName evidence="3">Citrate synthase</fullName>
    </recommendedName>
</protein>
<evidence type="ECO:0000256" key="3">
    <source>
        <dbReference type="RuleBase" id="RU000441"/>
    </source>
</evidence>
<dbReference type="PANTHER" id="PTHR11739:SF4">
    <property type="entry name" value="CITRATE SYNTHASE, PEROXISOMAL"/>
    <property type="match status" value="1"/>
</dbReference>
<dbReference type="GO" id="GO:0046912">
    <property type="term" value="F:acyltransferase activity, acyl groups converted into alkyl on transfer"/>
    <property type="evidence" value="ECO:0007669"/>
    <property type="project" value="InterPro"/>
</dbReference>
<evidence type="ECO:0000313" key="4">
    <source>
        <dbReference type="EMBL" id="KAF2215727.1"/>
    </source>
</evidence>
<comment type="similarity">
    <text evidence="1 3">Belongs to the citrate synthase family.</text>
</comment>
<dbReference type="EMBL" id="ML992665">
    <property type="protein sequence ID" value="KAF2215727.1"/>
    <property type="molecule type" value="Genomic_DNA"/>
</dbReference>
<dbReference type="InterPro" id="IPR002020">
    <property type="entry name" value="Citrate_synthase"/>
</dbReference>
<dbReference type="GO" id="GO:0006099">
    <property type="term" value="P:tricarboxylic acid cycle"/>
    <property type="evidence" value="ECO:0007669"/>
    <property type="project" value="TreeGrafter"/>
</dbReference>
<dbReference type="InterPro" id="IPR016143">
    <property type="entry name" value="Citrate_synth-like_sm_a-sub"/>
</dbReference>
<dbReference type="OrthoDB" id="435022at2759"/>
<dbReference type="InterPro" id="IPR016142">
    <property type="entry name" value="Citrate_synth-like_lrg_a-sub"/>
</dbReference>